<evidence type="ECO:0000313" key="4">
    <source>
        <dbReference type="Proteomes" id="UP000629468"/>
    </source>
</evidence>
<feature type="compositionally biased region" description="Low complexity" evidence="2">
    <location>
        <begin position="261"/>
        <end position="272"/>
    </location>
</feature>
<proteinExistence type="predicted"/>
<evidence type="ECO:0000313" key="3">
    <source>
        <dbReference type="EMBL" id="KAF7760157.1"/>
    </source>
</evidence>
<accession>A0A8H7C0C9</accession>
<evidence type="ECO:0000256" key="2">
    <source>
        <dbReference type="SAM" id="MobiDB-lite"/>
    </source>
</evidence>
<comment type="caution">
    <text evidence="3">The sequence shown here is derived from an EMBL/GenBank/DDBJ whole genome shotgun (WGS) entry which is preliminary data.</text>
</comment>
<feature type="region of interest" description="Disordered" evidence="2">
    <location>
        <begin position="357"/>
        <end position="418"/>
    </location>
</feature>
<gene>
    <name evidence="3" type="ORF">Agabi119p4_10833</name>
</gene>
<protein>
    <submittedName>
        <fullName evidence="3">Uncharacterized protein</fullName>
    </submittedName>
</protein>
<feature type="coiled-coil region" evidence="1">
    <location>
        <begin position="476"/>
        <end position="531"/>
    </location>
</feature>
<dbReference type="AlphaFoldDB" id="A0A8H7C0C9"/>
<feature type="region of interest" description="Disordered" evidence="2">
    <location>
        <begin position="222"/>
        <end position="311"/>
    </location>
</feature>
<dbReference type="Proteomes" id="UP000629468">
    <property type="component" value="Unassembled WGS sequence"/>
</dbReference>
<reference evidence="3 4" key="1">
    <citation type="journal article" name="Sci. Rep.">
        <title>Telomere-to-telomere assembled and centromere annotated genomes of the two main subspecies of the button mushroom Agaricus bisporus reveal especially polymorphic chromosome ends.</title>
        <authorList>
            <person name="Sonnenberg A.S.M."/>
            <person name="Sedaghat-Telgerd N."/>
            <person name="Lavrijssen B."/>
            <person name="Ohm R.A."/>
            <person name="Hendrickx P.M."/>
            <person name="Scholtmeijer K."/>
            <person name="Baars J.J.P."/>
            <person name="van Peer A."/>
        </authorList>
    </citation>
    <scope>NUCLEOTIDE SEQUENCE [LARGE SCALE GENOMIC DNA]</scope>
    <source>
        <strain evidence="3 4">H119_p4</strain>
    </source>
</reference>
<feature type="compositionally biased region" description="Polar residues" evidence="2">
    <location>
        <begin position="392"/>
        <end position="418"/>
    </location>
</feature>
<feature type="region of interest" description="Disordered" evidence="2">
    <location>
        <begin position="160"/>
        <end position="179"/>
    </location>
</feature>
<organism evidence="3 4">
    <name type="scientific">Agaricus bisporus var. burnettii</name>
    <dbReference type="NCBI Taxonomy" id="192524"/>
    <lineage>
        <taxon>Eukaryota</taxon>
        <taxon>Fungi</taxon>
        <taxon>Dikarya</taxon>
        <taxon>Basidiomycota</taxon>
        <taxon>Agaricomycotina</taxon>
        <taxon>Agaricomycetes</taxon>
        <taxon>Agaricomycetidae</taxon>
        <taxon>Agaricales</taxon>
        <taxon>Agaricineae</taxon>
        <taxon>Agaricaceae</taxon>
        <taxon>Agaricus</taxon>
    </lineage>
</organism>
<evidence type="ECO:0000256" key="1">
    <source>
        <dbReference type="SAM" id="Coils"/>
    </source>
</evidence>
<feature type="compositionally biased region" description="Polar residues" evidence="2">
    <location>
        <begin position="289"/>
        <end position="311"/>
    </location>
</feature>
<keyword evidence="1" id="KW-0175">Coiled coil</keyword>
<feature type="compositionally biased region" description="Polar residues" evidence="2">
    <location>
        <begin position="222"/>
        <end position="260"/>
    </location>
</feature>
<feature type="compositionally biased region" description="Polar residues" evidence="2">
    <location>
        <begin position="371"/>
        <end position="384"/>
    </location>
</feature>
<dbReference type="EMBL" id="JABXXO010000015">
    <property type="protein sequence ID" value="KAF7760157.1"/>
    <property type="molecule type" value="Genomic_DNA"/>
</dbReference>
<sequence length="622" mass="67936">MLLQRPKDQSSNVIITIKYGGLKATQFFSKYTAQAYYKLLEDLRTLGFPFPKKSNIVFLSHGTLEFFWPMALHETSYFVANLVSRVNLPTPGQFKNEQIAMRRHLSIFSLTIREDQYYDPCSLPQIPGPQISHISPARAAPLANKQPPQAPQNAVRYHPYSRVQPPATPHSTEGHQVDQVKPVSGPVRAAETFLDEVGTALGVMGQPKSEPVEPMITQSVQQISPPYSQSHNTSQRSIQVKQEQSPKSAQLSGASASAEVSQIAASSPAQPSGTATFNSKSPVKDHSQIVPSIPNTVSPQVRNTGPGVDTSSAAYRANLMSSHPRPASAGGRPIQNIPTQNSSMGVAVANRPHSAVAAPATPVPQHPPKSNAITTPKLSASVSHHSFDPSASHGTTQQRPAQAGQSNPSPAISSPSLAQATPLPDIQQLPTDQLLQTLNTFREKVTPAIERQKHIVDELNKRKVVSVPSKISLVLSEDIEKQNAKLREIITVLRTERAKHAESMLATGKVLDEERVQRTEAESALETERAKRTEADSVLETERAKRVEAESVLEIEHAKRVEAENVLAAERTKRIEMENVLKDIERERKNPFIVPGLLEAFIQISQATTAAINHQASTKMDV</sequence>
<name>A0A8H7C0C9_AGABI</name>